<organism evidence="1">
    <name type="scientific">bioreactor metagenome</name>
    <dbReference type="NCBI Taxonomy" id="1076179"/>
    <lineage>
        <taxon>unclassified sequences</taxon>
        <taxon>metagenomes</taxon>
        <taxon>ecological metagenomes</taxon>
    </lineage>
</organism>
<dbReference type="EMBL" id="VSSQ01040744">
    <property type="protein sequence ID" value="MPM94043.1"/>
    <property type="molecule type" value="Genomic_DNA"/>
</dbReference>
<dbReference type="AlphaFoldDB" id="A0A645DZK1"/>
<sequence length="114" mass="13094">MMAAERRHFDNFWTEHDMSQTETATDQATVTKQFTHLIRRCVSSDIKIFRLFAQQKIAYTTANQPCLVSGLIEPVHYLQGIFTDIFAGDRVLLTRNYRHMWTGDGELSLALLAA</sequence>
<evidence type="ECO:0000313" key="1">
    <source>
        <dbReference type="EMBL" id="MPM94043.1"/>
    </source>
</evidence>
<protein>
    <submittedName>
        <fullName evidence="1">Uncharacterized protein</fullName>
    </submittedName>
</protein>
<accession>A0A645DZK1</accession>
<comment type="caution">
    <text evidence="1">The sequence shown here is derived from an EMBL/GenBank/DDBJ whole genome shotgun (WGS) entry which is preliminary data.</text>
</comment>
<proteinExistence type="predicted"/>
<reference evidence="1" key="1">
    <citation type="submission" date="2019-08" db="EMBL/GenBank/DDBJ databases">
        <authorList>
            <person name="Kucharzyk K."/>
            <person name="Murdoch R.W."/>
            <person name="Higgins S."/>
            <person name="Loffler F."/>
        </authorList>
    </citation>
    <scope>NUCLEOTIDE SEQUENCE</scope>
</reference>
<name>A0A645DZK1_9ZZZZ</name>
<gene>
    <name evidence="1" type="ORF">SDC9_141185</name>
</gene>